<dbReference type="Pfam" id="PF02949">
    <property type="entry name" value="7tm_6"/>
    <property type="match status" value="1"/>
</dbReference>
<reference evidence="10" key="1">
    <citation type="journal article" date="2017" name="Comp. Biochem. Physiol. Part D Genomics Proteomics">
        <title>Candidate chemosensory genes identified in the endoparasitoid Meteorus pulchricornis (Hymenoptera: Braconidae) by antennal transcriptome analysis.</title>
        <authorList>
            <person name="Sheng S."/>
            <person name="Liao C.W."/>
            <person name="Zheng Y."/>
            <person name="Zhou Y."/>
            <person name="Xu Y."/>
            <person name="Song W.M."/>
            <person name="He P."/>
            <person name="Zhang J."/>
            <person name="Wu F.A."/>
        </authorList>
    </citation>
    <scope>NUCLEOTIDE SEQUENCE</scope>
    <source>
        <strain evidence="10">Zhenjiang</strain>
    </source>
</reference>
<dbReference type="InterPro" id="IPR004117">
    <property type="entry name" value="7tm6_olfct_rcpt"/>
</dbReference>
<sequence length="424" mass="48305">MSNKSWNSGTSYELSIYKIIMWPLGIWPLNRGEVFSEVRLLLAAMTQAATFICLDIEMWNNCRGLEDILDIFVLSIFSLLACVKGLLARYHQDEIYSNVSSAIDDWYALSIIDNSNNRKIMMKHARIGRIVCISLMAPASTGTLSWIILALPLPIFAPANSTDAIRNFPLQTACTFESFTTSTIYYVIFIVQIYQLIATCLGNCGNDVFFFGLGMHICGQLEILKNEFRTFVDVDKMTTDRKRFQLLVRRHTHLMDLVENLEESFNLIILSQLVMSGLLICIMGIQVIIALKIGDLFSGINAGVVLSSLMSQLFLYSYGGDYLTSQNEDLAFAAYESMWYTWPVNTMKDIGFVIFRAGKPINITAGKFVQMTLATFMDILKLAVSYIKSEVLQFRKESRRDFARDWECVLPPINSTFLYYKLWF</sequence>
<name>A0A1S5VFJ3_9HYME</name>
<dbReference type="AlphaFoldDB" id="A0A1S5VFJ3"/>
<keyword evidence="7 9" id="KW-0675">Receptor</keyword>
<feature type="transmembrane region" description="Helical" evidence="9">
    <location>
        <begin position="127"/>
        <end position="149"/>
    </location>
</feature>
<evidence type="ECO:0000256" key="1">
    <source>
        <dbReference type="ARBA" id="ARBA00004141"/>
    </source>
</evidence>
<keyword evidence="3 9" id="KW-0812">Transmembrane</keyword>
<evidence type="ECO:0000256" key="2">
    <source>
        <dbReference type="ARBA" id="ARBA00022606"/>
    </source>
</evidence>
<evidence type="ECO:0000256" key="5">
    <source>
        <dbReference type="ARBA" id="ARBA00022989"/>
    </source>
</evidence>
<dbReference type="GO" id="GO:0005549">
    <property type="term" value="F:odorant binding"/>
    <property type="evidence" value="ECO:0007669"/>
    <property type="project" value="InterPro"/>
</dbReference>
<evidence type="ECO:0000256" key="7">
    <source>
        <dbReference type="ARBA" id="ARBA00023170"/>
    </source>
</evidence>
<dbReference type="PANTHER" id="PTHR21137:SF26">
    <property type="entry name" value="ODORANT RECEPTOR 10A-RELATED"/>
    <property type="match status" value="1"/>
</dbReference>
<protein>
    <recommendedName>
        <fullName evidence="9">Odorant receptor</fullName>
    </recommendedName>
</protein>
<comment type="similarity">
    <text evidence="9">Belongs to the insect chemoreceptor superfamily. Heteromeric odorant receptor channel (TC 1.A.69) family.</text>
</comment>
<keyword evidence="2 9" id="KW-0716">Sensory transduction</keyword>
<comment type="caution">
    <text evidence="9">Lacks conserved residue(s) required for the propagation of feature annotation.</text>
</comment>
<proteinExistence type="evidence at transcript level"/>
<dbReference type="EMBL" id="KY445471">
    <property type="protein sequence ID" value="AQN78406.1"/>
    <property type="molecule type" value="mRNA"/>
</dbReference>
<evidence type="ECO:0000256" key="6">
    <source>
        <dbReference type="ARBA" id="ARBA00023136"/>
    </source>
</evidence>
<dbReference type="GO" id="GO:0005886">
    <property type="term" value="C:plasma membrane"/>
    <property type="evidence" value="ECO:0007669"/>
    <property type="project" value="UniProtKB-SubCell"/>
</dbReference>
<feature type="transmembrane region" description="Helical" evidence="9">
    <location>
        <begin position="68"/>
        <end position="87"/>
    </location>
</feature>
<organism evidence="10">
    <name type="scientific">Meteorus pulchricornis</name>
    <dbReference type="NCBI Taxonomy" id="51522"/>
    <lineage>
        <taxon>Eukaryota</taxon>
        <taxon>Metazoa</taxon>
        <taxon>Ecdysozoa</taxon>
        <taxon>Arthropoda</taxon>
        <taxon>Hexapoda</taxon>
        <taxon>Insecta</taxon>
        <taxon>Pterygota</taxon>
        <taxon>Neoptera</taxon>
        <taxon>Endopterygota</taxon>
        <taxon>Hymenoptera</taxon>
        <taxon>Apocrita</taxon>
        <taxon>Ichneumonoidea</taxon>
        <taxon>Braconidae</taxon>
        <taxon>Meteorinae</taxon>
        <taxon>Meteorus</taxon>
    </lineage>
</organism>
<accession>A0A1S5VFJ3</accession>
<dbReference type="PANTHER" id="PTHR21137">
    <property type="entry name" value="ODORANT RECEPTOR"/>
    <property type="match status" value="1"/>
</dbReference>
<feature type="transmembrane region" description="Helical" evidence="9">
    <location>
        <begin position="265"/>
        <end position="289"/>
    </location>
</feature>
<comment type="subcellular location">
    <subcellularLocation>
        <location evidence="9">Cell membrane</location>
        <topology evidence="9">Multi-pass membrane protein</topology>
    </subcellularLocation>
    <subcellularLocation>
        <location evidence="1">Membrane</location>
        <topology evidence="1">Multi-pass membrane protein</topology>
    </subcellularLocation>
</comment>
<keyword evidence="6 9" id="KW-0472">Membrane</keyword>
<evidence type="ECO:0000256" key="3">
    <source>
        <dbReference type="ARBA" id="ARBA00022692"/>
    </source>
</evidence>
<dbReference type="GO" id="GO:0004984">
    <property type="term" value="F:olfactory receptor activity"/>
    <property type="evidence" value="ECO:0007669"/>
    <property type="project" value="InterPro"/>
</dbReference>
<evidence type="ECO:0000313" key="10">
    <source>
        <dbReference type="EMBL" id="AQN78406.1"/>
    </source>
</evidence>
<evidence type="ECO:0000256" key="9">
    <source>
        <dbReference type="RuleBase" id="RU351113"/>
    </source>
</evidence>
<keyword evidence="8 9" id="KW-0807">Transducer</keyword>
<keyword evidence="4 9" id="KW-0552">Olfaction</keyword>
<keyword evidence="5 9" id="KW-1133">Transmembrane helix</keyword>
<dbReference type="GO" id="GO:0007165">
    <property type="term" value="P:signal transduction"/>
    <property type="evidence" value="ECO:0007669"/>
    <property type="project" value="UniProtKB-KW"/>
</dbReference>
<evidence type="ECO:0000256" key="8">
    <source>
        <dbReference type="ARBA" id="ARBA00023224"/>
    </source>
</evidence>
<evidence type="ECO:0000256" key="4">
    <source>
        <dbReference type="ARBA" id="ARBA00022725"/>
    </source>
</evidence>